<dbReference type="InterPro" id="IPR033120">
    <property type="entry name" value="HOTDOG_ACOT"/>
</dbReference>
<evidence type="ECO:0000256" key="6">
    <source>
        <dbReference type="ARBA" id="ARBA00022737"/>
    </source>
</evidence>
<dbReference type="InterPro" id="IPR006683">
    <property type="entry name" value="Thioestr_dom"/>
</dbReference>
<evidence type="ECO:0000313" key="14">
    <source>
        <dbReference type="Proteomes" id="UP001174136"/>
    </source>
</evidence>
<dbReference type="InterPro" id="IPR029069">
    <property type="entry name" value="HotDog_dom_sf"/>
</dbReference>
<evidence type="ECO:0000256" key="7">
    <source>
        <dbReference type="ARBA" id="ARBA00022801"/>
    </source>
</evidence>
<comment type="pathway">
    <text evidence="3">Lipid metabolism; fatty acid metabolism.</text>
</comment>
<dbReference type="SUPFAM" id="SSF54637">
    <property type="entry name" value="Thioesterase/thiol ester dehydrase-isomerase"/>
    <property type="match status" value="2"/>
</dbReference>
<keyword evidence="14" id="KW-1185">Reference proteome</keyword>
<feature type="compositionally biased region" description="Basic and acidic residues" evidence="10">
    <location>
        <begin position="95"/>
        <end position="122"/>
    </location>
</feature>
<dbReference type="CDD" id="cd03442">
    <property type="entry name" value="BFIT_BACH"/>
    <property type="match status" value="2"/>
</dbReference>
<evidence type="ECO:0000256" key="5">
    <source>
        <dbReference type="ARBA" id="ARBA00022490"/>
    </source>
</evidence>
<keyword evidence="5" id="KW-0963">Cytoplasm</keyword>
<accession>A0AA47P3P6</accession>
<dbReference type="PANTHER" id="PTHR11049">
    <property type="entry name" value="ACYL COENZYME A THIOESTER HYDROLASE"/>
    <property type="match status" value="1"/>
</dbReference>
<dbReference type="EMBL" id="JAOPHQ010001753">
    <property type="protein sequence ID" value="KAK0149461.1"/>
    <property type="molecule type" value="Genomic_DNA"/>
</dbReference>
<dbReference type="FunFam" id="3.10.129.10:FF:000011">
    <property type="entry name" value="Acyl-coenzyme A thioesterase 11"/>
    <property type="match status" value="1"/>
</dbReference>
<evidence type="ECO:0000256" key="9">
    <source>
        <dbReference type="ARBA" id="ARBA00023098"/>
    </source>
</evidence>
<evidence type="ECO:0000256" key="1">
    <source>
        <dbReference type="ARBA" id="ARBA00000295"/>
    </source>
</evidence>
<reference evidence="13" key="1">
    <citation type="journal article" date="2023" name="Front. Mar. Sci.">
        <title>A new Merluccius polli reference genome to investigate the effects of global change in West African waters.</title>
        <authorList>
            <person name="Mateo J.L."/>
            <person name="Blanco-Fernandez C."/>
            <person name="Garcia-Vazquez E."/>
            <person name="Machado-Schiaffino G."/>
        </authorList>
    </citation>
    <scope>NUCLEOTIDE SEQUENCE</scope>
    <source>
        <strain evidence="13">C29</strain>
        <tissue evidence="13">Fin</tissue>
    </source>
</reference>
<dbReference type="InterPro" id="IPR002913">
    <property type="entry name" value="START_lipid-bd_dom"/>
</dbReference>
<feature type="domain" description="HotDog ACOT-type" evidence="12">
    <location>
        <begin position="142"/>
        <end position="254"/>
    </location>
</feature>
<gene>
    <name evidence="13" type="primary">Acot11_0</name>
    <name evidence="13" type="ORF">N1851_009812</name>
</gene>
<dbReference type="Gene3D" id="3.30.530.20">
    <property type="match status" value="1"/>
</dbReference>
<dbReference type="AlphaFoldDB" id="A0AA47P3P6"/>
<comment type="caution">
    <text evidence="13">The sequence shown here is derived from an EMBL/GenBank/DDBJ whole genome shotgun (WGS) entry which is preliminary data.</text>
</comment>
<dbReference type="GO" id="GO:0006631">
    <property type="term" value="P:fatty acid metabolic process"/>
    <property type="evidence" value="ECO:0007669"/>
    <property type="project" value="UniProtKB-KW"/>
</dbReference>
<dbReference type="PROSITE" id="PS50848">
    <property type="entry name" value="START"/>
    <property type="match status" value="1"/>
</dbReference>
<keyword evidence="8" id="KW-0276">Fatty acid metabolism</keyword>
<dbReference type="SMART" id="SM00234">
    <property type="entry name" value="START"/>
    <property type="match status" value="1"/>
</dbReference>
<keyword evidence="9" id="KW-0443">Lipid metabolism</keyword>
<dbReference type="GO" id="GO:0052816">
    <property type="term" value="F:long-chain fatty acyl-CoA hydrolase activity"/>
    <property type="evidence" value="ECO:0007669"/>
    <property type="project" value="TreeGrafter"/>
</dbReference>
<dbReference type="Pfam" id="PF01852">
    <property type="entry name" value="START"/>
    <property type="match status" value="1"/>
</dbReference>
<evidence type="ECO:0000259" key="12">
    <source>
        <dbReference type="PROSITE" id="PS51770"/>
    </source>
</evidence>
<sequence>MGAARISWRSWESAQVYAAQRSELLTPGDLSVELRSPPQQRRRPARGGNPENKEEVKEVVSPGGRGDTSVLAQPAGGASHGARCAVIAAAAEQDVRSAETTDSTAREFKHLDSQSEQNRDMEEMREEEREEEEREEEEESVNPTQVKMSQIVMPCHSNHRQELSVGQLLKWMDSTACLSAERHAGCSCVTASIDDIYFDHTISVGQVVNIKAKVNRAFNTSMEVGIVVVCEDLFTDRRWRVCHAYATFVTQRTNAGTKVQLRPLPPGSQRDQVEHSVAAERRRMRMVHDDIIKDLLSDRTFQQAECVPAEDAVAAEKTRVESVELVLPPHANHQVNTFGGQIMAWMVNVATIAASRLCQAHPTLRSIDMFTFRGPSQVGDRLLLRAIVNNAFKTSMEVGVQAQAYRGGSPNRHINSAFMTFEVLDDHGNPRRMPRIRPEPLEGSRRFQEAIARKKIRLDRKYIISCKQAEVPLSVPWNPSNQVYLSYNNVSALKMLAARNNWQLNSEKDQVCLYTLEQHGSLSIRVEAELEVPAHRAFTLLGELKNRPCWDRHYLECDLICAADKDDFLYRVVAPSVGHASRGSANEDAGVLQDFILLASRRRPYGPGDPYVVALRSVSLPTHPPHPPVSPKPPSPSHHRGEVLCAGFTILETRENTSLISYYNQASPGVLPYISTDIAGLSSSFYRSFCSCRRYLTQNCLGPGDPDQDQDQDQDCSSLDYVTLL</sequence>
<comment type="catalytic activity">
    <reaction evidence="1">
        <text>butanoyl-CoA + H2O = butanoate + CoA + H(+)</text>
        <dbReference type="Rhea" id="RHEA:40111"/>
        <dbReference type="ChEBI" id="CHEBI:15377"/>
        <dbReference type="ChEBI" id="CHEBI:15378"/>
        <dbReference type="ChEBI" id="CHEBI:17968"/>
        <dbReference type="ChEBI" id="CHEBI:57287"/>
        <dbReference type="ChEBI" id="CHEBI:57371"/>
    </reaction>
    <physiologicalReaction direction="left-to-right" evidence="1">
        <dbReference type="Rhea" id="RHEA:40112"/>
    </physiologicalReaction>
</comment>
<keyword evidence="4" id="KW-0719">Serine esterase</keyword>
<dbReference type="PANTHER" id="PTHR11049:SF1">
    <property type="entry name" value="ACYL-COENZYME A THIOESTERASE 11"/>
    <property type="match status" value="1"/>
</dbReference>
<dbReference type="GO" id="GO:0008289">
    <property type="term" value="F:lipid binding"/>
    <property type="evidence" value="ECO:0007669"/>
    <property type="project" value="InterPro"/>
</dbReference>
<organism evidence="13 14">
    <name type="scientific">Merluccius polli</name>
    <name type="common">Benguela hake</name>
    <name type="synonym">Merluccius cadenati</name>
    <dbReference type="NCBI Taxonomy" id="89951"/>
    <lineage>
        <taxon>Eukaryota</taxon>
        <taxon>Metazoa</taxon>
        <taxon>Chordata</taxon>
        <taxon>Craniata</taxon>
        <taxon>Vertebrata</taxon>
        <taxon>Euteleostomi</taxon>
        <taxon>Actinopterygii</taxon>
        <taxon>Neopterygii</taxon>
        <taxon>Teleostei</taxon>
        <taxon>Neoteleostei</taxon>
        <taxon>Acanthomorphata</taxon>
        <taxon>Zeiogadaria</taxon>
        <taxon>Gadariae</taxon>
        <taxon>Gadiformes</taxon>
        <taxon>Gadoidei</taxon>
        <taxon>Merlucciidae</taxon>
        <taxon>Merluccius</taxon>
    </lineage>
</organism>
<feature type="region of interest" description="Disordered" evidence="10">
    <location>
        <begin position="24"/>
        <end position="76"/>
    </location>
</feature>
<evidence type="ECO:0000256" key="2">
    <source>
        <dbReference type="ARBA" id="ARBA00004496"/>
    </source>
</evidence>
<dbReference type="GO" id="GO:0005829">
    <property type="term" value="C:cytosol"/>
    <property type="evidence" value="ECO:0007669"/>
    <property type="project" value="TreeGrafter"/>
</dbReference>
<evidence type="ECO:0000259" key="11">
    <source>
        <dbReference type="PROSITE" id="PS50848"/>
    </source>
</evidence>
<dbReference type="Proteomes" id="UP001174136">
    <property type="component" value="Unassembled WGS sequence"/>
</dbReference>
<dbReference type="SUPFAM" id="SSF55961">
    <property type="entry name" value="Bet v1-like"/>
    <property type="match status" value="1"/>
</dbReference>
<evidence type="ECO:0000256" key="4">
    <source>
        <dbReference type="ARBA" id="ARBA00022487"/>
    </source>
</evidence>
<name>A0AA47P3P6_MERPO</name>
<dbReference type="GO" id="GO:0052689">
    <property type="term" value="F:carboxylic ester hydrolase activity"/>
    <property type="evidence" value="ECO:0007669"/>
    <property type="project" value="UniProtKB-KW"/>
</dbReference>
<dbReference type="FunFam" id="3.10.129.10:FF:000020">
    <property type="entry name" value="Acyl-coenzyme A thioesterase 11"/>
    <property type="match status" value="1"/>
</dbReference>
<dbReference type="Pfam" id="PF03061">
    <property type="entry name" value="4HBT"/>
    <property type="match status" value="2"/>
</dbReference>
<dbReference type="Gene3D" id="3.10.129.10">
    <property type="entry name" value="Hotdog Thioesterase"/>
    <property type="match status" value="2"/>
</dbReference>
<feature type="region of interest" description="Disordered" evidence="10">
    <location>
        <begin position="95"/>
        <end position="144"/>
    </location>
</feature>
<dbReference type="PROSITE" id="PS51770">
    <property type="entry name" value="HOTDOG_ACOT"/>
    <property type="match status" value="2"/>
</dbReference>
<evidence type="ECO:0000313" key="13">
    <source>
        <dbReference type="EMBL" id="KAK0149461.1"/>
    </source>
</evidence>
<dbReference type="GO" id="GO:0006637">
    <property type="term" value="P:acyl-CoA metabolic process"/>
    <property type="evidence" value="ECO:0007669"/>
    <property type="project" value="TreeGrafter"/>
</dbReference>
<feature type="domain" description="HotDog ACOT-type" evidence="12">
    <location>
        <begin position="316"/>
        <end position="427"/>
    </location>
</feature>
<keyword evidence="7" id="KW-0378">Hydrolase</keyword>
<feature type="compositionally biased region" description="Acidic residues" evidence="10">
    <location>
        <begin position="123"/>
        <end position="140"/>
    </location>
</feature>
<feature type="domain" description="START" evidence="11">
    <location>
        <begin position="502"/>
        <end position="689"/>
    </location>
</feature>
<evidence type="ECO:0000256" key="3">
    <source>
        <dbReference type="ARBA" id="ARBA00004872"/>
    </source>
</evidence>
<keyword evidence="6" id="KW-0677">Repeat</keyword>
<protein>
    <submittedName>
        <fullName evidence="13">Acyl-coenzyme A thioesterase 11</fullName>
    </submittedName>
</protein>
<proteinExistence type="predicted"/>
<dbReference type="InterPro" id="IPR040170">
    <property type="entry name" value="Cytosol_ACT"/>
</dbReference>
<comment type="subcellular location">
    <subcellularLocation>
        <location evidence="2">Cytoplasm</location>
    </subcellularLocation>
</comment>
<evidence type="ECO:0000256" key="10">
    <source>
        <dbReference type="SAM" id="MobiDB-lite"/>
    </source>
</evidence>
<dbReference type="InterPro" id="IPR023393">
    <property type="entry name" value="START-like_dom_sf"/>
</dbReference>
<evidence type="ECO:0000256" key="8">
    <source>
        <dbReference type="ARBA" id="ARBA00022832"/>
    </source>
</evidence>